<sequence>MVDLPGLSDVVQSRADVATKFARKIDITVIVTPARRAIDEKTGVQLMSDYQTLRMQLEGKYHKKSFCVVVSQVDEIDCDIFMTSDVRARRNELLQADTALITTLTGKSAELEGNHRYQTAELARAKAKLAKLETKIATLQLTGGGSQKKPMPKHIQQRLAKALSSKKELEKGQQQLQKAVDRAAQKQGEHDRALRLTRGRQKWECVWLRNQHIIEAIKRDFAQRQKTLARGMKNQSEYDGSVDVIPVSATAFRDQLKGREPLGFMTAKHTGIPKLRQFLGDVTLEKREQRLDAMLNTLRRLFRTIHRWTSPDAQQTNLLLSRDTIEKDLTEAHKTFRQGIERELEKGRKAVKRSTYNAILKRDGGPYHTARGRAERREYNFPESMTPTLLSILLNSWHQAFRIEMPQTEAPILDGVARVWKAYLDEVDSRVRTAAELDNCLKTVGGVQDEVRDRVKAAIRELADCSREVHPEFLESVRGHLRPMPRPIQRPPRAPLPQSQKTADHMFSEGQAKMRSAYQHHLQQLGTTFRATAAFATEKTASEITLLLDRLSGGSGSDSGLTPSSDGWTAEGMDEPAQKRVLGSVNGWGRDWCFPNSYRYFAILAPIKNA</sequence>
<name>A0AAN6V9R6_9PEZI</name>
<feature type="coiled-coil region" evidence="1">
    <location>
        <begin position="115"/>
        <end position="189"/>
    </location>
</feature>
<proteinExistence type="predicted"/>
<evidence type="ECO:0000256" key="1">
    <source>
        <dbReference type="SAM" id="Coils"/>
    </source>
</evidence>
<feature type="compositionally biased region" description="Pro residues" evidence="2">
    <location>
        <begin position="484"/>
        <end position="495"/>
    </location>
</feature>
<dbReference type="RefSeq" id="XP_062640824.1">
    <property type="nucleotide sequence ID" value="XM_062779269.1"/>
</dbReference>
<evidence type="ECO:0000256" key="2">
    <source>
        <dbReference type="SAM" id="MobiDB-lite"/>
    </source>
</evidence>
<dbReference type="EMBL" id="MU853556">
    <property type="protein sequence ID" value="KAK4147453.1"/>
    <property type="molecule type" value="Genomic_DNA"/>
</dbReference>
<dbReference type="GeneID" id="87815882"/>
<accession>A0AAN6V9R6</accession>
<feature type="region of interest" description="Disordered" evidence="2">
    <location>
        <begin position="482"/>
        <end position="504"/>
    </location>
</feature>
<feature type="region of interest" description="Disordered" evidence="2">
    <location>
        <begin position="554"/>
        <end position="575"/>
    </location>
</feature>
<dbReference type="PANTHER" id="PTHR36681:SF3">
    <property type="entry name" value="NUCLEAR GTPASE, GERMINAL CENTER-ASSOCIATED, TANDEM DUPLICATE 3"/>
    <property type="match status" value="1"/>
</dbReference>
<keyword evidence="4" id="KW-1185">Reference proteome</keyword>
<evidence type="ECO:0000313" key="4">
    <source>
        <dbReference type="Proteomes" id="UP001302676"/>
    </source>
</evidence>
<comment type="caution">
    <text evidence="3">The sequence shown here is derived from an EMBL/GenBank/DDBJ whole genome shotgun (WGS) entry which is preliminary data.</text>
</comment>
<gene>
    <name evidence="3" type="ORF">C8A04DRAFT_24703</name>
</gene>
<protein>
    <submittedName>
        <fullName evidence="3">Uncharacterized protein</fullName>
    </submittedName>
</protein>
<reference evidence="3" key="2">
    <citation type="submission" date="2023-05" db="EMBL/GenBank/DDBJ databases">
        <authorList>
            <consortium name="Lawrence Berkeley National Laboratory"/>
            <person name="Steindorff A."/>
            <person name="Hensen N."/>
            <person name="Bonometti L."/>
            <person name="Westerberg I."/>
            <person name="Brannstrom I.O."/>
            <person name="Guillou S."/>
            <person name="Cros-Aarteil S."/>
            <person name="Calhoun S."/>
            <person name="Haridas S."/>
            <person name="Kuo A."/>
            <person name="Mondo S."/>
            <person name="Pangilinan J."/>
            <person name="Riley R."/>
            <person name="Labutti K."/>
            <person name="Andreopoulos B."/>
            <person name="Lipzen A."/>
            <person name="Chen C."/>
            <person name="Yanf M."/>
            <person name="Daum C."/>
            <person name="Ng V."/>
            <person name="Clum A."/>
            <person name="Ohm R."/>
            <person name="Martin F."/>
            <person name="Silar P."/>
            <person name="Natvig D."/>
            <person name="Lalanne C."/>
            <person name="Gautier V."/>
            <person name="Ament-Velasquez S.L."/>
            <person name="Kruys A."/>
            <person name="Hutchinson M.I."/>
            <person name="Powell A.J."/>
            <person name="Barry K."/>
            <person name="Miller A.N."/>
            <person name="Grigoriev I.V."/>
            <person name="Debuchy R."/>
            <person name="Gladieux P."/>
            <person name="Thoren M.H."/>
            <person name="Johannesson H."/>
        </authorList>
    </citation>
    <scope>NUCLEOTIDE SEQUENCE</scope>
    <source>
        <strain evidence="3">CBS 141.50</strain>
    </source>
</reference>
<keyword evidence="1" id="KW-0175">Coiled coil</keyword>
<reference evidence="3" key="1">
    <citation type="journal article" date="2023" name="Mol. Phylogenet. Evol.">
        <title>Genome-scale phylogeny and comparative genomics of the fungal order Sordariales.</title>
        <authorList>
            <person name="Hensen N."/>
            <person name="Bonometti L."/>
            <person name="Westerberg I."/>
            <person name="Brannstrom I.O."/>
            <person name="Guillou S."/>
            <person name="Cros-Aarteil S."/>
            <person name="Calhoun S."/>
            <person name="Haridas S."/>
            <person name="Kuo A."/>
            <person name="Mondo S."/>
            <person name="Pangilinan J."/>
            <person name="Riley R."/>
            <person name="LaButti K."/>
            <person name="Andreopoulos B."/>
            <person name="Lipzen A."/>
            <person name="Chen C."/>
            <person name="Yan M."/>
            <person name="Daum C."/>
            <person name="Ng V."/>
            <person name="Clum A."/>
            <person name="Steindorff A."/>
            <person name="Ohm R.A."/>
            <person name="Martin F."/>
            <person name="Silar P."/>
            <person name="Natvig D.O."/>
            <person name="Lalanne C."/>
            <person name="Gautier V."/>
            <person name="Ament-Velasquez S.L."/>
            <person name="Kruys A."/>
            <person name="Hutchinson M.I."/>
            <person name="Powell A.J."/>
            <person name="Barry K."/>
            <person name="Miller A.N."/>
            <person name="Grigoriev I.V."/>
            <person name="Debuchy R."/>
            <person name="Gladieux P."/>
            <person name="Hiltunen Thoren M."/>
            <person name="Johannesson H."/>
        </authorList>
    </citation>
    <scope>NUCLEOTIDE SEQUENCE</scope>
    <source>
        <strain evidence="3">CBS 141.50</strain>
    </source>
</reference>
<organism evidence="3 4">
    <name type="scientific">Dichotomopilus funicola</name>
    <dbReference type="NCBI Taxonomy" id="1934379"/>
    <lineage>
        <taxon>Eukaryota</taxon>
        <taxon>Fungi</taxon>
        <taxon>Dikarya</taxon>
        <taxon>Ascomycota</taxon>
        <taxon>Pezizomycotina</taxon>
        <taxon>Sordariomycetes</taxon>
        <taxon>Sordariomycetidae</taxon>
        <taxon>Sordariales</taxon>
        <taxon>Chaetomiaceae</taxon>
        <taxon>Dichotomopilus</taxon>
    </lineage>
</organism>
<dbReference type="Proteomes" id="UP001302676">
    <property type="component" value="Unassembled WGS sequence"/>
</dbReference>
<feature type="compositionally biased region" description="Low complexity" evidence="2">
    <location>
        <begin position="554"/>
        <end position="567"/>
    </location>
</feature>
<dbReference type="AlphaFoldDB" id="A0AAN6V9R6"/>
<dbReference type="PANTHER" id="PTHR36681">
    <property type="entry name" value="NUCLEAR GTPASE, GERMINAL CENTER-ASSOCIATED, TANDEM DUPLICATE 3"/>
    <property type="match status" value="1"/>
</dbReference>
<evidence type="ECO:0000313" key="3">
    <source>
        <dbReference type="EMBL" id="KAK4147453.1"/>
    </source>
</evidence>